<name>A0A5P2DG54_STRVZ</name>
<organism evidence="8 9">
    <name type="scientific">Streptomyces venezuelae</name>
    <dbReference type="NCBI Taxonomy" id="54571"/>
    <lineage>
        <taxon>Bacteria</taxon>
        <taxon>Bacillati</taxon>
        <taxon>Actinomycetota</taxon>
        <taxon>Actinomycetes</taxon>
        <taxon>Kitasatosporales</taxon>
        <taxon>Streptomycetaceae</taxon>
        <taxon>Streptomyces</taxon>
    </lineage>
</organism>
<dbReference type="OrthoDB" id="9804790at2"/>
<evidence type="ECO:0000256" key="3">
    <source>
        <dbReference type="ARBA" id="ARBA00023002"/>
    </source>
</evidence>
<gene>
    <name evidence="8" type="ORF">DEJ50_06550</name>
</gene>
<dbReference type="GO" id="GO:0016616">
    <property type="term" value="F:oxidoreductase activity, acting on the CH-OH group of donors, NAD or NADP as acceptor"/>
    <property type="evidence" value="ECO:0007669"/>
    <property type="project" value="UniProtKB-ARBA"/>
</dbReference>
<protein>
    <submittedName>
        <fullName evidence="8">Aldo/keto reductase</fullName>
    </submittedName>
</protein>
<feature type="binding site" evidence="5">
    <location>
        <position position="83"/>
    </location>
    <ligand>
        <name>substrate</name>
    </ligand>
</feature>
<evidence type="ECO:0000256" key="5">
    <source>
        <dbReference type="PIRSR" id="PIRSR000097-2"/>
    </source>
</evidence>
<feature type="domain" description="NADP-dependent oxidoreductase" evidence="7">
    <location>
        <begin position="4"/>
        <end position="163"/>
    </location>
</feature>
<comment type="similarity">
    <text evidence="1">Belongs to the aldo/keto reductase family.</text>
</comment>
<evidence type="ECO:0000313" key="9">
    <source>
        <dbReference type="Proteomes" id="UP000325211"/>
    </source>
</evidence>
<dbReference type="PIRSF" id="PIRSF000097">
    <property type="entry name" value="AKR"/>
    <property type="match status" value="1"/>
</dbReference>
<evidence type="ECO:0000256" key="6">
    <source>
        <dbReference type="PIRSR" id="PIRSR000097-3"/>
    </source>
</evidence>
<feature type="site" description="Lowers pKa of active site Tyr" evidence="6">
    <location>
        <position position="52"/>
    </location>
</feature>
<dbReference type="CDD" id="cd19071">
    <property type="entry name" value="AKR_AKR1-5-like"/>
    <property type="match status" value="1"/>
</dbReference>
<accession>A0A5P2DG54</accession>
<dbReference type="PROSITE" id="PS00798">
    <property type="entry name" value="ALDOKETO_REDUCTASE_1"/>
    <property type="match status" value="1"/>
</dbReference>
<dbReference type="Pfam" id="PF00248">
    <property type="entry name" value="Aldo_ket_red"/>
    <property type="match status" value="1"/>
</dbReference>
<sequence>MHGETAERGVREGIELGYRLIDTATAYSNEEAVGTGIRASGIDRSELLIVTKFPEECAGREREALRTSLDLLGVGYVDLWLIHAPLDAEGSLRIWERFIEARDEGLVRAIGVSNFRPAQVDELIRASGVVPAVNQVAFGPRYYDVELAPHHTAHGIVTQAHSPYSENSPAHPVLRAIADRHGCSVPQVLLRWHRAHGVPVVVKSVSRTHLAENLDTSGSPLAPADVAAIDRLGINPGPGKEE</sequence>
<evidence type="ECO:0000259" key="7">
    <source>
        <dbReference type="Pfam" id="PF00248"/>
    </source>
</evidence>
<dbReference type="Proteomes" id="UP000325211">
    <property type="component" value="Chromosome"/>
</dbReference>
<dbReference type="PRINTS" id="PR00069">
    <property type="entry name" value="ALDKETRDTASE"/>
</dbReference>
<evidence type="ECO:0000256" key="4">
    <source>
        <dbReference type="PIRSR" id="PIRSR000097-1"/>
    </source>
</evidence>
<evidence type="ECO:0000256" key="2">
    <source>
        <dbReference type="ARBA" id="ARBA00022857"/>
    </source>
</evidence>
<dbReference type="SUPFAM" id="SSF51430">
    <property type="entry name" value="NAD(P)-linked oxidoreductase"/>
    <property type="match status" value="1"/>
</dbReference>
<dbReference type="PANTHER" id="PTHR43827:SF3">
    <property type="entry name" value="NADP-DEPENDENT OXIDOREDUCTASE DOMAIN-CONTAINING PROTEIN"/>
    <property type="match status" value="1"/>
</dbReference>
<dbReference type="EMBL" id="CP029190">
    <property type="protein sequence ID" value="QES52221.1"/>
    <property type="molecule type" value="Genomic_DNA"/>
</dbReference>
<dbReference type="PANTHER" id="PTHR43827">
    <property type="entry name" value="2,5-DIKETO-D-GLUCONIC ACID REDUCTASE"/>
    <property type="match status" value="1"/>
</dbReference>
<dbReference type="PROSITE" id="PS00062">
    <property type="entry name" value="ALDOKETO_REDUCTASE_2"/>
    <property type="match status" value="1"/>
</dbReference>
<dbReference type="AlphaFoldDB" id="A0A5P2DG54"/>
<dbReference type="InterPro" id="IPR023210">
    <property type="entry name" value="NADP_OxRdtase_dom"/>
</dbReference>
<keyword evidence="2" id="KW-0521">NADP</keyword>
<dbReference type="Gene3D" id="3.20.20.100">
    <property type="entry name" value="NADP-dependent oxidoreductase domain"/>
    <property type="match status" value="1"/>
</dbReference>
<dbReference type="InterPro" id="IPR036812">
    <property type="entry name" value="NAD(P)_OxRdtase_dom_sf"/>
</dbReference>
<dbReference type="InterPro" id="IPR020471">
    <property type="entry name" value="AKR"/>
</dbReference>
<reference evidence="8 9" key="1">
    <citation type="submission" date="2018-05" db="EMBL/GenBank/DDBJ databases">
        <title>Streptomyces venezuelae.</title>
        <authorList>
            <person name="Kim W."/>
            <person name="Lee N."/>
            <person name="Cho B.-K."/>
        </authorList>
    </citation>
    <scope>NUCLEOTIDE SEQUENCE [LARGE SCALE GENOMIC DNA]</scope>
    <source>
        <strain evidence="8 9">ATCC 21782</strain>
    </source>
</reference>
<feature type="active site" description="Proton donor" evidence="4">
    <location>
        <position position="27"/>
    </location>
</feature>
<dbReference type="InterPro" id="IPR018170">
    <property type="entry name" value="Aldo/ket_reductase_CS"/>
</dbReference>
<proteinExistence type="inferred from homology"/>
<keyword evidence="3" id="KW-0560">Oxidoreductase</keyword>
<evidence type="ECO:0000313" key="8">
    <source>
        <dbReference type="EMBL" id="QES52221.1"/>
    </source>
</evidence>
<evidence type="ECO:0000256" key="1">
    <source>
        <dbReference type="ARBA" id="ARBA00007905"/>
    </source>
</evidence>